<dbReference type="AlphaFoldDB" id="A0A127I1Y2"/>
<proteinExistence type="predicted"/>
<gene>
    <name evidence="1" type="ORF">AYR47_22395</name>
</gene>
<dbReference type="Pfam" id="PF18928">
    <property type="entry name" value="DUF5677"/>
    <property type="match status" value="1"/>
</dbReference>
<accession>A0A127I1Y2</accession>
<name>A0A127I1Y2_PSEAZ</name>
<evidence type="ECO:0000313" key="1">
    <source>
        <dbReference type="EMBL" id="AMN80885.1"/>
    </source>
</evidence>
<organism evidence="1 2">
    <name type="scientific">Pseudomonas azotoformans</name>
    <dbReference type="NCBI Taxonomy" id="47878"/>
    <lineage>
        <taxon>Bacteria</taxon>
        <taxon>Pseudomonadati</taxon>
        <taxon>Pseudomonadota</taxon>
        <taxon>Gammaproteobacteria</taxon>
        <taxon>Pseudomonadales</taxon>
        <taxon>Pseudomonadaceae</taxon>
        <taxon>Pseudomonas</taxon>
    </lineage>
</organism>
<evidence type="ECO:0000313" key="2">
    <source>
        <dbReference type="Proteomes" id="UP000070516"/>
    </source>
</evidence>
<dbReference type="InterPro" id="IPR043733">
    <property type="entry name" value="DUF5677"/>
</dbReference>
<protein>
    <submittedName>
        <fullName evidence="1">Uncharacterized protein</fullName>
    </submittedName>
</protein>
<dbReference type="KEGG" id="pazo:AYR47_22395"/>
<dbReference type="EMBL" id="CP014546">
    <property type="protein sequence ID" value="AMN80885.1"/>
    <property type="molecule type" value="Genomic_DNA"/>
</dbReference>
<dbReference type="Proteomes" id="UP000070516">
    <property type="component" value="Chromosome"/>
</dbReference>
<reference evidence="1 2" key="1">
    <citation type="submission" date="2016-02" db="EMBL/GenBank/DDBJ databases">
        <title>Complete genome sequence of Pseudomonas azotoformans S4.</title>
        <authorList>
            <person name="Fang Y."/>
            <person name="Wu L."/>
            <person name="Feng G."/>
        </authorList>
    </citation>
    <scope>NUCLEOTIDE SEQUENCE [LARGE SCALE GENOMIC DNA]</scope>
    <source>
        <strain evidence="1 2">S4</strain>
    </source>
</reference>
<sequence>MLKTESKKLVRRPITTTICADKILCRDDLVDDEIFLKKYLTFSNGKKQALLSRLPLDNILNGFFQRNNGRFDLVEDPVRREMVDHAKEMIRSGHRPALYVYKNINSDSDAKFIAPDDSDVYLAYKELGIHKVPVVILETSADLVESAFQVRHQFFHEENLGGFICSTMPLPEKCEYYSLLGKKEFTDDDSKFEHLQSTIDALTGRLKNFNGAYSAGIHYHQTLFSVLYRLSENIQAIRLLIKNSFYYQAVALLRSVYEISLDFYVDWLAPEQVGFWLQTHSAVDRRGFDAALILASRSDNTKRNKVWAESMRYCYDFLNNVSNKAQMSPLGRSFYDTVYTFTSEVIHQDFNMTEIYAIRMENPEHRSFDAQAITTLVRCVDMIAGKVYLRIHQDIGTADDVV</sequence>
<dbReference type="RefSeq" id="WP_061436930.1">
    <property type="nucleotide sequence ID" value="NZ_CP014546.1"/>
</dbReference>